<protein>
    <submittedName>
        <fullName evidence="1">Uncharacterized protein</fullName>
    </submittedName>
</protein>
<gene>
    <name evidence="1" type="ORF">L0P79_19795</name>
</gene>
<proteinExistence type="predicted"/>
<name>A0ABS9MET5_9FIRM</name>
<sequence>MPLASESLDFADNTPVQYTYQLTYYENDTSRVGVDLHFTVGEDALAYSFSADGDVARMELNDTTVMLRGPLYGTFMSNDMEYSFSASFTKLEGSDDVNIGLVITSTDFTYQKMYSFGMFVMTEDVHTAWTEYRSQHATALGDMSDANASPTDTRASSDYVYIGSDYGAIGPTNQTSLSGDGNRLGGFVDNENKRVILTLSSYCHRFDSSSFSTGTFLSAYVQDFEIGLEQTSSACYISGIRDVEIPGDGDTADLDFVFSTADTLLGLLPPPYNAGASIILSILQLSSPATFEYLDRFDHQRIRVDGGTWSEINLDDAPLPIEFQLANSSTSPKTFTGIGYASLTYVADVYDTVFYIPTETAEVYISVTNVD</sequence>
<evidence type="ECO:0000313" key="2">
    <source>
        <dbReference type="Proteomes" id="UP001200313"/>
    </source>
</evidence>
<dbReference type="RefSeq" id="WP_238075499.1">
    <property type="nucleotide sequence ID" value="NZ_JAKNJB010000078.1"/>
</dbReference>
<evidence type="ECO:0000313" key="1">
    <source>
        <dbReference type="EMBL" id="MCG4529268.1"/>
    </source>
</evidence>
<accession>A0ABS9MET5</accession>
<reference evidence="1 2" key="1">
    <citation type="submission" date="2022-01" db="EMBL/GenBank/DDBJ databases">
        <title>Collection of gut derived symbiotic bacterial strains cultured from healthy donors.</title>
        <authorList>
            <person name="Lin H."/>
            <person name="Kohout C."/>
            <person name="Waligurski E."/>
            <person name="Pamer E.G."/>
        </authorList>
    </citation>
    <scope>NUCLEOTIDE SEQUENCE [LARGE SCALE GENOMIC DNA]</scope>
    <source>
        <strain evidence="1 2">DFI.3.7</strain>
    </source>
</reference>
<keyword evidence="2" id="KW-1185">Reference proteome</keyword>
<organism evidence="1 2">
    <name type="scientific">Intestinimonas massiliensis</name>
    <name type="common">ex Afouda et al. 2020</name>
    <dbReference type="NCBI Taxonomy" id="1673721"/>
    <lineage>
        <taxon>Bacteria</taxon>
        <taxon>Bacillati</taxon>
        <taxon>Bacillota</taxon>
        <taxon>Clostridia</taxon>
        <taxon>Eubacteriales</taxon>
        <taxon>Intestinimonas</taxon>
    </lineage>
</organism>
<comment type="caution">
    <text evidence="1">The sequence shown here is derived from an EMBL/GenBank/DDBJ whole genome shotgun (WGS) entry which is preliminary data.</text>
</comment>
<dbReference type="Proteomes" id="UP001200313">
    <property type="component" value="Unassembled WGS sequence"/>
</dbReference>
<dbReference type="EMBL" id="JAKNJB010000078">
    <property type="protein sequence ID" value="MCG4529268.1"/>
    <property type="molecule type" value="Genomic_DNA"/>
</dbReference>